<keyword evidence="8" id="KW-0949">S-adenosyl-L-methionine</keyword>
<dbReference type="PANTHER" id="PTHR11579">
    <property type="entry name" value="PROTEIN-L-ISOASPARTATE O-METHYLTRANSFERASE"/>
    <property type="match status" value="1"/>
</dbReference>
<dbReference type="InterPro" id="IPR029063">
    <property type="entry name" value="SAM-dependent_MTases_sf"/>
</dbReference>
<dbReference type="InterPro" id="IPR000682">
    <property type="entry name" value="PCMT"/>
</dbReference>
<proteinExistence type="inferred from homology"/>
<organism evidence="12 13">
    <name type="scientific">Streptomyces nigrescens</name>
    <dbReference type="NCBI Taxonomy" id="1920"/>
    <lineage>
        <taxon>Bacteria</taxon>
        <taxon>Bacillati</taxon>
        <taxon>Actinomycetota</taxon>
        <taxon>Actinomycetes</taxon>
        <taxon>Kitasatosporales</taxon>
        <taxon>Streptomycetaceae</taxon>
        <taxon>Streptomyces</taxon>
    </lineage>
</organism>
<evidence type="ECO:0000313" key="13">
    <source>
        <dbReference type="Proteomes" id="UP000429552"/>
    </source>
</evidence>
<dbReference type="SUPFAM" id="SSF53335">
    <property type="entry name" value="S-adenosyl-L-methionine-dependent methyltransferases"/>
    <property type="match status" value="1"/>
</dbReference>
<comment type="caution">
    <text evidence="12">The sequence shown here is derived from an EMBL/GenBank/DDBJ whole genome shotgun (WGS) entry which is preliminary data.</text>
</comment>
<dbReference type="PANTHER" id="PTHR11579:SF0">
    <property type="entry name" value="PROTEIN-L-ISOASPARTATE(D-ASPARTATE) O-METHYLTRANSFERASE"/>
    <property type="match status" value="1"/>
</dbReference>
<dbReference type="GO" id="GO:0032259">
    <property type="term" value="P:methylation"/>
    <property type="evidence" value="ECO:0007669"/>
    <property type="project" value="UniProtKB-KW"/>
</dbReference>
<name>A0A640THL6_STRNI</name>
<evidence type="ECO:0000256" key="6">
    <source>
        <dbReference type="ARBA" id="ARBA00022603"/>
    </source>
</evidence>
<reference evidence="12 13" key="1">
    <citation type="submission" date="2019-12" db="EMBL/GenBank/DDBJ databases">
        <title>Whole genome shotgun sequence of Streptomyces libani subsp. libani NBRC 13452.</title>
        <authorList>
            <person name="Ichikawa N."/>
            <person name="Kimura A."/>
            <person name="Kitahashi Y."/>
            <person name="Komaki H."/>
            <person name="Tamura T."/>
        </authorList>
    </citation>
    <scope>NUCLEOTIDE SEQUENCE [LARGE SCALE GENOMIC DNA]</scope>
    <source>
        <strain evidence="12 13">NBRC 13452</strain>
    </source>
</reference>
<dbReference type="RefSeq" id="WP_229838103.1">
    <property type="nucleotide sequence ID" value="NZ_BLIP01000001.1"/>
</dbReference>
<protein>
    <recommendedName>
        <fullName evidence="4">Protein-L-isoaspartate O-methyltransferase</fullName>
        <ecNumber evidence="3">2.1.1.77</ecNumber>
    </recommendedName>
    <alternativeName>
        <fullName evidence="11">L-isoaspartyl protein carboxyl methyltransferase</fullName>
    </alternativeName>
    <alternativeName>
        <fullName evidence="9">Protein L-isoaspartyl methyltransferase</fullName>
    </alternativeName>
    <alternativeName>
        <fullName evidence="10">Protein-beta-aspartate methyltransferase</fullName>
    </alternativeName>
</protein>
<dbReference type="EMBL" id="BLIP01000001">
    <property type="protein sequence ID" value="GFE23313.1"/>
    <property type="molecule type" value="Genomic_DNA"/>
</dbReference>
<evidence type="ECO:0000256" key="9">
    <source>
        <dbReference type="ARBA" id="ARBA00030757"/>
    </source>
</evidence>
<dbReference type="Pfam" id="PF01135">
    <property type="entry name" value="PCMT"/>
    <property type="match status" value="1"/>
</dbReference>
<comment type="subcellular location">
    <subcellularLocation>
        <location evidence="1">Cytoplasm</location>
    </subcellularLocation>
</comment>
<evidence type="ECO:0000256" key="8">
    <source>
        <dbReference type="ARBA" id="ARBA00022691"/>
    </source>
</evidence>
<evidence type="ECO:0000256" key="3">
    <source>
        <dbReference type="ARBA" id="ARBA00011890"/>
    </source>
</evidence>
<keyword evidence="5" id="KW-0963">Cytoplasm</keyword>
<dbReference type="GO" id="GO:0005737">
    <property type="term" value="C:cytoplasm"/>
    <property type="evidence" value="ECO:0007669"/>
    <property type="project" value="UniProtKB-SubCell"/>
</dbReference>
<dbReference type="Gene3D" id="3.40.50.150">
    <property type="entry name" value="Vaccinia Virus protein VP39"/>
    <property type="match status" value="1"/>
</dbReference>
<evidence type="ECO:0000256" key="4">
    <source>
        <dbReference type="ARBA" id="ARBA00013346"/>
    </source>
</evidence>
<evidence type="ECO:0000256" key="7">
    <source>
        <dbReference type="ARBA" id="ARBA00022679"/>
    </source>
</evidence>
<dbReference type="PROSITE" id="PS01279">
    <property type="entry name" value="PCMT"/>
    <property type="match status" value="1"/>
</dbReference>
<dbReference type="AlphaFoldDB" id="A0A640THL6"/>
<keyword evidence="6 12" id="KW-0489">Methyltransferase</keyword>
<dbReference type="EC" id="2.1.1.77" evidence="3"/>
<evidence type="ECO:0000256" key="1">
    <source>
        <dbReference type="ARBA" id="ARBA00004496"/>
    </source>
</evidence>
<gene>
    <name evidence="12" type="primary">pcm_2</name>
    <name evidence="12" type="ORF">Sliba_37660</name>
</gene>
<sequence>MTSSPVPDEAIGDLLDQIAEQLGFPVPAHLRAALDAVPRHLFLPPTLWLRDGNGGYEPCDRENDPDRWWRAAYRDAPLVTQFTEGPDGDRVPSSSASMPSVVVRMLMALDARAEHSVLEIGTGTGFNAALLAFLCGAGNVTSLDVDPGLTSRARRALQASGQQPDVVCADGAGGWRPNAPYDRIIATCSVRTVPLPWLEQTVTGGLLVIPWDTPWCNFGTLIATKQADGTAEGVLAPYGAFMLMRAQRVDVELHRDVLRDGQNPALSVTELSPWSVAGTDLDAQLHIGLRVPGTWHAWDAEVEAAHTRLWLADDEATSWAAVDYDGRQLSTFAVAQYGPRRLWDEVVHAYEGYVAAGRPGVARHRLRISPDGDGPGTRHHVSLS</sequence>
<dbReference type="CDD" id="cd02440">
    <property type="entry name" value="AdoMet_MTases"/>
    <property type="match status" value="1"/>
</dbReference>
<evidence type="ECO:0000256" key="2">
    <source>
        <dbReference type="ARBA" id="ARBA00005369"/>
    </source>
</evidence>
<accession>A0A640THL6</accession>
<evidence type="ECO:0000256" key="11">
    <source>
        <dbReference type="ARBA" id="ARBA00031350"/>
    </source>
</evidence>
<dbReference type="Proteomes" id="UP000429552">
    <property type="component" value="Unassembled WGS sequence"/>
</dbReference>
<comment type="similarity">
    <text evidence="2">Belongs to the methyltransferase superfamily. L-isoaspartyl/D-aspartyl protein methyltransferase family.</text>
</comment>
<keyword evidence="7 12" id="KW-0808">Transferase</keyword>
<evidence type="ECO:0000256" key="10">
    <source>
        <dbReference type="ARBA" id="ARBA00031323"/>
    </source>
</evidence>
<evidence type="ECO:0000313" key="12">
    <source>
        <dbReference type="EMBL" id="GFE23313.1"/>
    </source>
</evidence>
<evidence type="ECO:0000256" key="5">
    <source>
        <dbReference type="ARBA" id="ARBA00022490"/>
    </source>
</evidence>
<dbReference type="GO" id="GO:0004719">
    <property type="term" value="F:protein-L-isoaspartate (D-aspartate) O-methyltransferase activity"/>
    <property type="evidence" value="ECO:0007669"/>
    <property type="project" value="UniProtKB-EC"/>
</dbReference>